<dbReference type="InParanoid" id="Q7UNN6"/>
<dbReference type="EnsemblBacteria" id="CAD75382">
    <property type="protein sequence ID" value="CAD75382"/>
    <property type="gene ID" value="RB7472"/>
</dbReference>
<evidence type="ECO:0000256" key="2">
    <source>
        <dbReference type="SAM" id="SignalP"/>
    </source>
</evidence>
<feature type="chain" id="PRO_5004295486" description="Outer membrane efflux protein" evidence="2">
    <location>
        <begin position="21"/>
        <end position="917"/>
    </location>
</feature>
<dbReference type="EMBL" id="BX294146">
    <property type="protein sequence ID" value="CAD75382.1"/>
    <property type="molecule type" value="Genomic_DNA"/>
</dbReference>
<keyword evidence="4" id="KW-1185">Reference proteome</keyword>
<dbReference type="GO" id="GO:0022857">
    <property type="term" value="F:transmembrane transporter activity"/>
    <property type="evidence" value="ECO:0000318"/>
    <property type="project" value="GO_Central"/>
</dbReference>
<evidence type="ECO:0000256" key="1">
    <source>
        <dbReference type="SAM" id="Coils"/>
    </source>
</evidence>
<dbReference type="InterPro" id="IPR010131">
    <property type="entry name" value="MdtP/NodT-like"/>
</dbReference>
<accession>Q7UNN6</accession>
<sequence length="917" mass="102473">MTMRKISSIWLLTASVLLPAAMGCNRTHYRKQADNEAYALMDEKASHVSRPVNAPLRIELDRRSRMFNPFDLDFQPMPLDDPASSRYMQCVDGRRGYPMWEANGLTNTAESPDWWQFLPLNEDGILELNSENAVKIALLHSPDYQRQMEQLYLSALDVSSQRFQFDTQYFAGAGASFNQNDQRFGAFRDSDSVTSVGGDVALRRQFATGANLLVNFANEVVWNLSGPDTRTTSTVLDFTLLQPLLRGAGRDRIMELLTLSERRLLANVRNFERFRRGFYLDIVTGRNNDSSVSRSGGTFSANTGAFTGFDSGFANLGGGGGGGVPQAGGFIGLLQDQLQIRNLEENIARLGENLVILDNTLIELLTTIPDDPEAIIRQRLQIAQARSALLNSQSSLVSRRVGYQNSVDSFLRDLGLPPYICVEINDPMLERFELIDRTLRNRREQLIEVRLAVGQINIGLLESSESSLNQETGLPETKLAWNDQTIRLIEQLRASVKPLSQFTEELINEDLPRVEEDLKRLAELIPERKNQTDSLLELYREEQATVCSLLGIETVDESIFDLDPVLELGEELDSQFREISSRLDAYKVAVKQLNDRIDVFLATGPQSDNGVEIASQVRGEVILASQDLLANLGEDVLALQLIQARARVESLLLPEVEINPAEALQIARVNRRDWANARAALVDTYRRIEFFADDLESDLDLVVSGGVSRAAVTDLPNNDNTSLRIGLRWDAPITRLQERNTYRQALIEYEQAKRSYYNFEDSVWQGLRSSIRQLQANRINFELGRQSVRIAANQLELNEDIRSFRDARGLNSGPTAARDTISALGDLLDSQNSLLNIFVNFEVVRRGLDLDLGTMELTPDGLWIDPGPIEPEYLLGLVGTSEGGLIDCGVTTSNALCPTPDCGMPLKEQPKAPIFGF</sequence>
<protein>
    <recommendedName>
        <fullName evidence="5">Outer membrane efflux protein</fullName>
    </recommendedName>
</protein>
<feature type="coiled-coil region" evidence="1">
    <location>
        <begin position="333"/>
        <end position="360"/>
    </location>
</feature>
<dbReference type="PANTHER" id="PTHR30203">
    <property type="entry name" value="OUTER MEMBRANE CATION EFFLUX PROTEIN"/>
    <property type="match status" value="1"/>
</dbReference>
<dbReference type="PATRIC" id="fig|243090.15.peg.3607"/>
<dbReference type="SUPFAM" id="SSF56954">
    <property type="entry name" value="Outer membrane efflux proteins (OEP)"/>
    <property type="match status" value="2"/>
</dbReference>
<evidence type="ECO:0008006" key="5">
    <source>
        <dbReference type="Google" id="ProtNLM"/>
    </source>
</evidence>
<dbReference type="OrthoDB" id="235971at2"/>
<dbReference type="eggNOG" id="COG1538">
    <property type="taxonomic scope" value="Bacteria"/>
</dbReference>
<dbReference type="STRING" id="243090.RB7472"/>
<dbReference type="PANTHER" id="PTHR30203:SF33">
    <property type="entry name" value="BLR4455 PROTEIN"/>
    <property type="match status" value="1"/>
</dbReference>
<dbReference type="HOGENOM" id="CLU_314893_0_0_0"/>
<evidence type="ECO:0000313" key="3">
    <source>
        <dbReference type="EMBL" id="CAD75382.1"/>
    </source>
</evidence>
<feature type="signal peptide" evidence="2">
    <location>
        <begin position="1"/>
        <end position="20"/>
    </location>
</feature>
<name>Q7UNN6_RHOBA</name>
<keyword evidence="1" id="KW-0175">Coiled coil</keyword>
<dbReference type="KEGG" id="rba:RB7472"/>
<keyword evidence="2" id="KW-0732">Signal</keyword>
<organism evidence="3 4">
    <name type="scientific">Rhodopirellula baltica (strain DSM 10527 / NCIMB 13988 / SH1)</name>
    <dbReference type="NCBI Taxonomy" id="243090"/>
    <lineage>
        <taxon>Bacteria</taxon>
        <taxon>Pseudomonadati</taxon>
        <taxon>Planctomycetota</taxon>
        <taxon>Planctomycetia</taxon>
        <taxon>Pirellulales</taxon>
        <taxon>Pirellulaceae</taxon>
        <taxon>Rhodopirellula</taxon>
    </lineage>
</organism>
<evidence type="ECO:0000313" key="4">
    <source>
        <dbReference type="Proteomes" id="UP000001025"/>
    </source>
</evidence>
<dbReference type="Proteomes" id="UP000001025">
    <property type="component" value="Chromosome"/>
</dbReference>
<gene>
    <name evidence="3" type="ordered locus">RB7472</name>
</gene>
<dbReference type="GO" id="GO:0016020">
    <property type="term" value="C:membrane"/>
    <property type="evidence" value="ECO:0000318"/>
    <property type="project" value="GO_Central"/>
</dbReference>
<dbReference type="Gene3D" id="1.20.1600.10">
    <property type="entry name" value="Outer membrane efflux proteins (OEP)"/>
    <property type="match status" value="2"/>
</dbReference>
<proteinExistence type="predicted"/>
<dbReference type="GO" id="GO:0055085">
    <property type="term" value="P:transmembrane transport"/>
    <property type="evidence" value="ECO:0000318"/>
    <property type="project" value="GO_Central"/>
</dbReference>
<dbReference type="AlphaFoldDB" id="Q7UNN6"/>
<reference evidence="3 4" key="1">
    <citation type="journal article" date="2003" name="Proc. Natl. Acad. Sci. U.S.A.">
        <title>Complete genome sequence of the marine planctomycete Pirellula sp. strain 1.</title>
        <authorList>
            <person name="Gloeckner F.O."/>
            <person name="Kube M."/>
            <person name="Bauer M."/>
            <person name="Teeling H."/>
            <person name="Lombardot T."/>
            <person name="Ludwig W."/>
            <person name="Gade D."/>
            <person name="Beck A."/>
            <person name="Borzym K."/>
            <person name="Heitmann K."/>
            <person name="Rabus R."/>
            <person name="Schlesner H."/>
            <person name="Amann R."/>
            <person name="Reinhardt R."/>
        </authorList>
    </citation>
    <scope>NUCLEOTIDE SEQUENCE [LARGE SCALE GENOMIC DNA]</scope>
    <source>
        <strain evidence="4">DSM 10527 / NCIMB 13988 / SH1</strain>
    </source>
</reference>
<dbReference type="PROSITE" id="PS51257">
    <property type="entry name" value="PROKAR_LIPOPROTEIN"/>
    <property type="match status" value="1"/>
</dbReference>